<comment type="caution">
    <text evidence="2">The sequence shown here is derived from an EMBL/GenBank/DDBJ whole genome shotgun (WGS) entry which is preliminary data.</text>
</comment>
<evidence type="ECO:0008006" key="4">
    <source>
        <dbReference type="Google" id="ProtNLM"/>
    </source>
</evidence>
<proteinExistence type="predicted"/>
<keyword evidence="3" id="KW-1185">Reference proteome</keyword>
<sequence>MKTHRGSILLSVLAFLMIFGAFESFRYHEFAQRQAIYREMLVEYRKSPAKQPVQNHTNSNKSPVGGTTSDGLDRQHGTISKLGS</sequence>
<name>A0ABU1A9L9_9LACO</name>
<protein>
    <recommendedName>
        <fullName evidence="4">Extracellular protein</fullName>
    </recommendedName>
</protein>
<feature type="region of interest" description="Disordered" evidence="1">
    <location>
        <begin position="47"/>
        <end position="84"/>
    </location>
</feature>
<feature type="compositionally biased region" description="Polar residues" evidence="1">
    <location>
        <begin position="52"/>
        <end position="70"/>
    </location>
</feature>
<evidence type="ECO:0000313" key="2">
    <source>
        <dbReference type="EMBL" id="MDQ7937673.1"/>
    </source>
</evidence>
<evidence type="ECO:0000313" key="3">
    <source>
        <dbReference type="Proteomes" id="UP001227831"/>
    </source>
</evidence>
<dbReference type="RefSeq" id="WP_308703402.1">
    <property type="nucleotide sequence ID" value="NZ_AP027463.1"/>
</dbReference>
<accession>A0ABU1A9L9</accession>
<evidence type="ECO:0000256" key="1">
    <source>
        <dbReference type="SAM" id="MobiDB-lite"/>
    </source>
</evidence>
<dbReference type="Proteomes" id="UP001227831">
    <property type="component" value="Unassembled WGS sequence"/>
</dbReference>
<gene>
    <name evidence="2" type="ORF">RA086_08635</name>
</gene>
<dbReference type="EMBL" id="JAVCWF010000001">
    <property type="protein sequence ID" value="MDQ7937673.1"/>
    <property type="molecule type" value="Genomic_DNA"/>
</dbReference>
<reference evidence="2 3" key="1">
    <citation type="journal article" date="2023" name="Int. J. Syst. Evol. Microbiol.">
        <title>Lactiplantibacillus brownii sp. nov., a novel psychrotolerant species isolated from sauerkraut.</title>
        <authorList>
            <person name="Heng Y.C."/>
            <person name="Silvaraju S."/>
            <person name="Lee J.K.Y."/>
            <person name="Kittelmann S."/>
        </authorList>
    </citation>
    <scope>NUCLEOTIDE SEQUENCE [LARGE SCALE GENOMIC DNA]</scope>
    <source>
        <strain evidence="2 3">WILCCON 0030</strain>
    </source>
</reference>
<organism evidence="2 3">
    <name type="scientific">Lactiplantibacillus brownii</name>
    <dbReference type="NCBI Taxonomy" id="3069269"/>
    <lineage>
        <taxon>Bacteria</taxon>
        <taxon>Bacillati</taxon>
        <taxon>Bacillota</taxon>
        <taxon>Bacilli</taxon>
        <taxon>Lactobacillales</taxon>
        <taxon>Lactobacillaceae</taxon>
        <taxon>Lactiplantibacillus</taxon>
    </lineage>
</organism>